<keyword evidence="3" id="KW-1185">Reference proteome</keyword>
<dbReference type="NCBIfam" id="TIGR01590">
    <property type="entry name" value="yir-bir-cir_Pla"/>
    <property type="match status" value="1"/>
</dbReference>
<dbReference type="InParanoid" id="Q7RAB7"/>
<keyword evidence="1" id="KW-0472">Membrane</keyword>
<dbReference type="InterPro" id="IPR006477">
    <property type="entry name" value="Yir_bir_cir"/>
</dbReference>
<dbReference type="EMBL" id="AABL01002246">
    <property type="protein sequence ID" value="EAA18822.1"/>
    <property type="molecule type" value="Genomic_DNA"/>
</dbReference>
<name>Q7RAB7_PLAYO</name>
<protein>
    <submittedName>
        <fullName evidence="2">Yir1 protein</fullName>
    </submittedName>
</protein>
<evidence type="ECO:0000313" key="2">
    <source>
        <dbReference type="EMBL" id="EAA18822.1"/>
    </source>
</evidence>
<feature type="transmembrane region" description="Helical" evidence="1">
    <location>
        <begin position="293"/>
        <end position="313"/>
    </location>
</feature>
<evidence type="ECO:0000313" key="3">
    <source>
        <dbReference type="Proteomes" id="UP000008553"/>
    </source>
</evidence>
<dbReference type="Pfam" id="PF06022">
    <property type="entry name" value="Cir_Bir_Yir"/>
    <property type="match status" value="1"/>
</dbReference>
<comment type="caution">
    <text evidence="2">The sequence shown here is derived from an EMBL/GenBank/DDBJ whole genome shotgun (WGS) entry which is preliminary data.</text>
</comment>
<accession>Q7RAB7</accession>
<keyword evidence="1" id="KW-0812">Transmembrane</keyword>
<gene>
    <name evidence="2" type="ORF">PY06585</name>
</gene>
<evidence type="ECO:0000256" key="1">
    <source>
        <dbReference type="SAM" id="Phobius"/>
    </source>
</evidence>
<dbReference type="Proteomes" id="UP000008553">
    <property type="component" value="Unassembled WGS sequence"/>
</dbReference>
<reference evidence="2 3" key="1">
    <citation type="journal article" date="2002" name="Nature">
        <title>Genome sequence and comparative analysis of the model rodent malaria parasite Plasmodium yoelii yoelii.</title>
        <authorList>
            <person name="Carlton J.M."/>
            <person name="Angiuoli S.V."/>
            <person name="Suh B.B."/>
            <person name="Kooij T.W."/>
            <person name="Pertea M."/>
            <person name="Silva J.C."/>
            <person name="Ermolaeva M.D."/>
            <person name="Allen J.E."/>
            <person name="Selengut J.D."/>
            <person name="Koo H.L."/>
            <person name="Peterson J.D."/>
            <person name="Pop M."/>
            <person name="Kosack D.S."/>
            <person name="Shumway M.F."/>
            <person name="Bidwell S.L."/>
            <person name="Shallom S.J."/>
            <person name="van Aken S.E."/>
            <person name="Riedmuller S.B."/>
            <person name="Feldblyum T.V."/>
            <person name="Cho J.K."/>
            <person name="Quackenbush J."/>
            <person name="Sedegah M."/>
            <person name="Shoaibi A."/>
            <person name="Cummings L.M."/>
            <person name="Florens L."/>
            <person name="Yates J.R."/>
            <person name="Raine J.D."/>
            <person name="Sinden R.E."/>
            <person name="Harris M.A."/>
            <person name="Cunningham D.A."/>
            <person name="Preiser P.R."/>
            <person name="Bergman L.W."/>
            <person name="Vaidya A.B."/>
            <person name="van Lin L.H."/>
            <person name="Janse C.J."/>
            <person name="Waters A.P."/>
            <person name="Smith H.O."/>
            <person name="White O.R."/>
            <person name="Salzberg S.L."/>
            <person name="Venter J.C."/>
            <person name="Fraser C.M."/>
            <person name="Hoffman S.L."/>
            <person name="Gardner M.J."/>
            <person name="Carucci D.J."/>
        </authorList>
    </citation>
    <scope>NUCLEOTIDE SEQUENCE [LARGE SCALE GENOMIC DNA]</scope>
    <source>
        <strain evidence="2 3">17XNL</strain>
    </source>
</reference>
<keyword evidence="1" id="KW-1133">Transmembrane helix</keyword>
<sequence length="341" mass="39536">MQNCIIYTYDKKCINALQNKAIYSIIIKLCGRFDTLRNFLPDELNTTTELDFHNNGKIRNYCPDGGSGNTKECKTDFDKIKAGCLWLFEQFFVRNQKSDINIVEYIMMWLSYKLNQKTYDGIKNLNDFYTKYIENNMHYTNCDDNGKDCNESLKNNTGYRNYKEIIDNKNELLSINLGHMSKFYDAFKLLCKMYTEIGSSDTISNKSLNCAKEFVEKYDELNNPNNTKDNAYYQVLSTLSSDYKNFKKYCSNSNIDCSNIPPLPDIKTKENGVQISEPSSEVTPSSSSVTNKLIPVLSIIVAIPIFLGIFYKVNNKEFINNLRDYLYAIIKKYIICLPFLY</sequence>
<proteinExistence type="predicted"/>
<dbReference type="AlphaFoldDB" id="Q7RAB7"/>
<dbReference type="PaxDb" id="73239-Q7RAB7"/>
<organism evidence="2 3">
    <name type="scientific">Plasmodium yoelii yoelii</name>
    <dbReference type="NCBI Taxonomy" id="73239"/>
    <lineage>
        <taxon>Eukaryota</taxon>
        <taxon>Sar</taxon>
        <taxon>Alveolata</taxon>
        <taxon>Apicomplexa</taxon>
        <taxon>Aconoidasida</taxon>
        <taxon>Haemosporida</taxon>
        <taxon>Plasmodiidae</taxon>
        <taxon>Plasmodium</taxon>
        <taxon>Plasmodium (Vinckeia)</taxon>
    </lineage>
</organism>